<dbReference type="InterPro" id="IPR029068">
    <property type="entry name" value="Glyas_Bleomycin-R_OHBP_Dase"/>
</dbReference>
<dbReference type="CDD" id="cd06587">
    <property type="entry name" value="VOC"/>
    <property type="match status" value="1"/>
</dbReference>
<feature type="domain" description="VOC" evidence="1">
    <location>
        <begin position="4"/>
        <end position="124"/>
    </location>
</feature>
<evidence type="ECO:0000259" key="1">
    <source>
        <dbReference type="PROSITE" id="PS51819"/>
    </source>
</evidence>
<protein>
    <submittedName>
        <fullName evidence="2">VOC family protein</fullName>
    </submittedName>
</protein>
<dbReference type="SUPFAM" id="SSF54593">
    <property type="entry name" value="Glyoxalase/Bleomycin resistance protein/Dihydroxybiphenyl dioxygenase"/>
    <property type="match status" value="1"/>
</dbReference>
<reference evidence="2 3" key="1">
    <citation type="submission" date="2023-11" db="EMBL/GenBank/DDBJ databases">
        <title>Arctic aerobic anoxygenic photoheterotroph Sediminicoccus rosea KRV36 adapts its photosynthesis to long days of polar summer.</title>
        <authorList>
            <person name="Tomasch J."/>
            <person name="Kopejtka K."/>
            <person name="Bily T."/>
            <person name="Gardiner A.T."/>
            <person name="Gardian Z."/>
            <person name="Shivaramu S."/>
            <person name="Koblizek M."/>
            <person name="Engelhardt F."/>
            <person name="Kaftan D."/>
        </authorList>
    </citation>
    <scope>NUCLEOTIDE SEQUENCE [LARGE SCALE GENOMIC DNA]</scope>
    <source>
        <strain evidence="2 3">R-30</strain>
    </source>
</reference>
<dbReference type="InterPro" id="IPR004360">
    <property type="entry name" value="Glyas_Fos-R_dOase_dom"/>
</dbReference>
<sequence length="136" mass="15469">MRPALDQQVTFLYAENPEECWRFYEEVLELPLVQDQGSVRIYGIDGTRAFVGVCRARAPRASENPRVVGGVVFTLVTQDVEGWHAFLTAKGVALPMAPTYSEAYRITHFFFNDPAGYTIEVQRFERPDWPSLRPAV</sequence>
<dbReference type="InterPro" id="IPR037523">
    <property type="entry name" value="VOC_core"/>
</dbReference>
<accession>A0ABZ0PGI0</accession>
<dbReference type="Proteomes" id="UP001305521">
    <property type="component" value="Chromosome"/>
</dbReference>
<dbReference type="PROSITE" id="PS51819">
    <property type="entry name" value="VOC"/>
    <property type="match status" value="1"/>
</dbReference>
<dbReference type="EMBL" id="CP137852">
    <property type="protein sequence ID" value="WPB84458.1"/>
    <property type="molecule type" value="Genomic_DNA"/>
</dbReference>
<dbReference type="Pfam" id="PF00903">
    <property type="entry name" value="Glyoxalase"/>
    <property type="match status" value="1"/>
</dbReference>
<evidence type="ECO:0000313" key="3">
    <source>
        <dbReference type="Proteomes" id="UP001305521"/>
    </source>
</evidence>
<gene>
    <name evidence="2" type="ORF">R9Z33_20475</name>
</gene>
<proteinExistence type="predicted"/>
<name>A0ABZ0PGI0_9PROT</name>
<evidence type="ECO:0000313" key="2">
    <source>
        <dbReference type="EMBL" id="WPB84458.1"/>
    </source>
</evidence>
<dbReference type="RefSeq" id="WP_318648419.1">
    <property type="nucleotide sequence ID" value="NZ_CP137852.1"/>
</dbReference>
<dbReference type="Gene3D" id="3.10.180.10">
    <property type="entry name" value="2,3-Dihydroxybiphenyl 1,2-Dioxygenase, domain 1"/>
    <property type="match status" value="1"/>
</dbReference>
<keyword evidence="3" id="KW-1185">Reference proteome</keyword>
<organism evidence="2 3">
    <name type="scientific">Sediminicoccus rosea</name>
    <dbReference type="NCBI Taxonomy" id="1225128"/>
    <lineage>
        <taxon>Bacteria</taxon>
        <taxon>Pseudomonadati</taxon>
        <taxon>Pseudomonadota</taxon>
        <taxon>Alphaproteobacteria</taxon>
        <taxon>Acetobacterales</taxon>
        <taxon>Roseomonadaceae</taxon>
        <taxon>Sediminicoccus</taxon>
    </lineage>
</organism>